<sequence>MAEPRFVHLRVHSDYSMIDGLAKVGPLVKKAAALGMPALAITDFTNLCGLVKFYGGAHGAGVKPIIGADFYVESDELGDELAHLTVLAMNNEGYQNLTLLISHAYQRGYGAAGPTIDRDWLIEHQEGLILLSGGRRGDVGRFLLRGNQAQAEECLAFYQEHFPQRYYLELTRTSRPDEESYIHAAVELATKYGLPVVATNEVCFISTDDFDAHEIRVAIHDGYTLDDPKRPRHYSPQQYMRSEEEMCELFADIPEALANSVEIAKRCNVTIRLGEYFLPQFPTGDMSTADFLVQCSKKGLEDRLEFLFPDPEVRAERRPEYDERLDIELGVINQMGFPGYFLIVMEFIQWSKDNDVPVGPGRGSGAGSLVAYALKITDLDPLEFDLLFERFLNPERISMPDFDVDFCMEKRDMVIDHVAELYGRDAVSQIITFGTMAAKAVIRDVGRVLGHPYGFVDRISKLVPPDPGMTLEKAFAAEPQLPEIYEADEEVKALIDMARKLEGVTRNAGKHAGGVVISPTKITDFAPLYCDSEGNHPVTQFDKNDVEYAGLVKFDFLGLRTLTIIDWALEMINARRAKLGQEPIDIAAIPLGDKKSFDMLQRSETTAVFQLESRGMKDLIKRLKPDCFEDMIALVALFRPGPLQSGMVDNFIDRKHGREAISYPDIEWQHESLKPVLEPTYGIILYQEQVMQIAQVLAGYTLGGADMLRRAMGKKNPVEMAKQRGGFEDGAKSRGVNGELAVKIFDLVEKFAGYGFNKSHSAAYALVSYQTLWLKAHYPAEFMAAVMTADMDNTDKVVGLVDECWRMGLKILPPDINSGLYHFHVNDDGEIVYGIGAIKGVGEGPIEAIIEARNQGGYFRELFDLCARTDIKKLNRRVLEKLIMSGAFDRLGPHRAALMNSLADALKAADQHAKAEAIGQVDMFGVLADAPEQVEQSYSTVPPWPEQVVLDGERETLGLYLTGHPITQYIKEIERYAGGVRLKDMHPTDRGKMTTAVGLVLAARVMVTKRGNRIGICTLDDRSGRLEIMLFTDALEKYQHLLEKDRILIASGQVSFDDFSGGLKMTVRELMDISEAREKYARGLAISLTDRQIDDQLLNRLRQSLEPHRSGTIPVHLYYQREDARARLRFGAAWRVTPADSLLNELRTLVGNEQVELEFD</sequence>
<dbReference type="CDD" id="cd04485">
    <property type="entry name" value="DnaE_OBF"/>
    <property type="match status" value="1"/>
</dbReference>
<keyword evidence="5" id="KW-0808">Transferase</keyword>
<dbReference type="Pfam" id="PF02811">
    <property type="entry name" value="PHP"/>
    <property type="match status" value="1"/>
</dbReference>
<accession>A0ABX4S4U9</accession>
<dbReference type="InterPro" id="IPR004013">
    <property type="entry name" value="PHP_dom"/>
</dbReference>
<dbReference type="EMBL" id="LXFV01000016">
    <property type="protein sequence ID" value="PKX85570.1"/>
    <property type="molecule type" value="Genomic_DNA"/>
</dbReference>
<dbReference type="NCBIfam" id="NF004226">
    <property type="entry name" value="PRK05673.1"/>
    <property type="match status" value="1"/>
</dbReference>
<dbReference type="NCBIfam" id="TIGR00594">
    <property type="entry name" value="polc"/>
    <property type="match status" value="1"/>
</dbReference>
<evidence type="ECO:0000256" key="7">
    <source>
        <dbReference type="ARBA" id="ARBA00022705"/>
    </source>
</evidence>
<dbReference type="Pfam" id="PF20914">
    <property type="entry name" value="DNA_pol_IIIA_C"/>
    <property type="match status" value="1"/>
</dbReference>
<comment type="catalytic activity">
    <reaction evidence="9">
        <text>DNA(n) + a 2'-deoxyribonucleoside 5'-triphosphate = DNA(n+1) + diphosphate</text>
        <dbReference type="Rhea" id="RHEA:22508"/>
        <dbReference type="Rhea" id="RHEA-COMP:17339"/>
        <dbReference type="Rhea" id="RHEA-COMP:17340"/>
        <dbReference type="ChEBI" id="CHEBI:33019"/>
        <dbReference type="ChEBI" id="CHEBI:61560"/>
        <dbReference type="ChEBI" id="CHEBI:173112"/>
        <dbReference type="EC" id="2.7.7.7"/>
    </reaction>
</comment>
<comment type="caution">
    <text evidence="11">The sequence shown here is derived from an EMBL/GenBank/DDBJ whole genome shotgun (WGS) entry which is preliminary data.</text>
</comment>
<dbReference type="InterPro" id="IPR016195">
    <property type="entry name" value="Pol/histidinol_Pase-like"/>
</dbReference>
<dbReference type="Gene3D" id="1.10.150.870">
    <property type="match status" value="1"/>
</dbReference>
<dbReference type="Pfam" id="PF14579">
    <property type="entry name" value="HHH_6"/>
    <property type="match status" value="1"/>
</dbReference>
<comment type="subcellular location">
    <subcellularLocation>
        <location evidence="1">Cytoplasm</location>
    </subcellularLocation>
</comment>
<keyword evidence="12" id="KW-1185">Reference proteome</keyword>
<dbReference type="PANTHER" id="PTHR32294:SF0">
    <property type="entry name" value="DNA POLYMERASE III SUBUNIT ALPHA"/>
    <property type="match status" value="1"/>
</dbReference>
<evidence type="ECO:0000313" key="12">
    <source>
        <dbReference type="Proteomes" id="UP000234468"/>
    </source>
</evidence>
<dbReference type="InterPro" id="IPR004365">
    <property type="entry name" value="NA-bd_OB_tRNA"/>
</dbReference>
<evidence type="ECO:0000256" key="3">
    <source>
        <dbReference type="ARBA" id="ARBA00019114"/>
    </source>
</evidence>
<evidence type="ECO:0000256" key="1">
    <source>
        <dbReference type="ARBA" id="ARBA00004496"/>
    </source>
</evidence>
<evidence type="ECO:0000256" key="2">
    <source>
        <dbReference type="ARBA" id="ARBA00012417"/>
    </source>
</evidence>
<keyword evidence="7" id="KW-0235">DNA replication</keyword>
<evidence type="ECO:0000256" key="9">
    <source>
        <dbReference type="ARBA" id="ARBA00049244"/>
    </source>
</evidence>
<keyword evidence="4" id="KW-0963">Cytoplasm</keyword>
<dbReference type="InterPro" id="IPR011708">
    <property type="entry name" value="DNA_pol3_alpha_NTPase_dom"/>
</dbReference>
<dbReference type="SUPFAM" id="SSF89550">
    <property type="entry name" value="PHP domain-like"/>
    <property type="match status" value="1"/>
</dbReference>
<dbReference type="RefSeq" id="WP_048259066.1">
    <property type="nucleotide sequence ID" value="NZ_AODU01000007.1"/>
</dbReference>
<dbReference type="InterPro" id="IPR012340">
    <property type="entry name" value="NA-bd_OB-fold"/>
</dbReference>
<keyword evidence="8" id="KW-0239">DNA-directed DNA polymerase</keyword>
<dbReference type="EC" id="2.7.7.7" evidence="2"/>
<dbReference type="CDD" id="cd07433">
    <property type="entry name" value="PHP_PolIIIA_DnaE1"/>
    <property type="match status" value="1"/>
</dbReference>
<dbReference type="InterPro" id="IPR040982">
    <property type="entry name" value="DNA_pol3_finger"/>
</dbReference>
<gene>
    <name evidence="11" type="primary">dnaE</name>
    <name evidence="11" type="ORF">A0G03_15660</name>
</gene>
<organism evidence="11 12">
    <name type="scientific">Pectobacterium peruviense</name>
    <dbReference type="NCBI Taxonomy" id="2066479"/>
    <lineage>
        <taxon>Bacteria</taxon>
        <taxon>Pseudomonadati</taxon>
        <taxon>Pseudomonadota</taxon>
        <taxon>Gammaproteobacteria</taxon>
        <taxon>Enterobacterales</taxon>
        <taxon>Pectobacteriaceae</taxon>
        <taxon>Pectobacterium</taxon>
    </lineage>
</organism>
<protein>
    <recommendedName>
        <fullName evidence="3">DNA polymerase III subunit alpha</fullName>
        <ecNumber evidence="2">2.7.7.7</ecNumber>
    </recommendedName>
</protein>
<dbReference type="InterPro" id="IPR041931">
    <property type="entry name" value="DNA_pol3_alpha_thumb_dom"/>
</dbReference>
<dbReference type="Pfam" id="PF01336">
    <property type="entry name" value="tRNA_anti-codon"/>
    <property type="match status" value="1"/>
</dbReference>
<dbReference type="Pfam" id="PF17657">
    <property type="entry name" value="DNA_pol3_finger"/>
    <property type="match status" value="1"/>
</dbReference>
<dbReference type="InterPro" id="IPR049821">
    <property type="entry name" value="PolIIIA_DnaE1_PHP"/>
</dbReference>
<evidence type="ECO:0000256" key="5">
    <source>
        <dbReference type="ARBA" id="ARBA00022679"/>
    </source>
</evidence>
<name>A0ABX4S4U9_9GAMM</name>
<dbReference type="Gene3D" id="3.20.20.140">
    <property type="entry name" value="Metal-dependent hydrolases"/>
    <property type="match status" value="1"/>
</dbReference>
<dbReference type="Gene3D" id="2.40.50.140">
    <property type="entry name" value="Nucleic acid-binding proteins"/>
    <property type="match status" value="1"/>
</dbReference>
<evidence type="ECO:0000313" key="11">
    <source>
        <dbReference type="EMBL" id="PKX85570.1"/>
    </source>
</evidence>
<dbReference type="PANTHER" id="PTHR32294">
    <property type="entry name" value="DNA POLYMERASE III SUBUNIT ALPHA"/>
    <property type="match status" value="1"/>
</dbReference>
<reference evidence="11 12" key="1">
    <citation type="submission" date="2016-04" db="EMBL/GenBank/DDBJ databases">
        <title>New species of Pectobacterium.</title>
        <authorList>
            <person name="Waleron M."/>
            <person name="Misztak A.E."/>
            <person name="Waleron K."/>
        </authorList>
    </citation>
    <scope>NUCLEOTIDE SEQUENCE [LARGE SCALE GENOMIC DNA]</scope>
    <source>
        <strain evidence="11 12">IFB5232</strain>
    </source>
</reference>
<dbReference type="InterPro" id="IPR004805">
    <property type="entry name" value="DnaE2/DnaE/PolC"/>
</dbReference>
<evidence type="ECO:0000259" key="10">
    <source>
        <dbReference type="SMART" id="SM00481"/>
    </source>
</evidence>
<keyword evidence="6" id="KW-0548">Nucleotidyltransferase</keyword>
<dbReference type="Proteomes" id="UP000234468">
    <property type="component" value="Unassembled WGS sequence"/>
</dbReference>
<dbReference type="Gene3D" id="1.10.10.1600">
    <property type="entry name" value="Bacterial DNA polymerase III alpha subunit, thumb domain"/>
    <property type="match status" value="1"/>
</dbReference>
<evidence type="ECO:0000256" key="8">
    <source>
        <dbReference type="ARBA" id="ARBA00022932"/>
    </source>
</evidence>
<dbReference type="Pfam" id="PF07733">
    <property type="entry name" value="DNA_pol3_alpha"/>
    <property type="match status" value="1"/>
</dbReference>
<dbReference type="InterPro" id="IPR048472">
    <property type="entry name" value="DNA_pol_IIIA_C"/>
</dbReference>
<feature type="domain" description="Polymerase/histidinol phosphatase N-terminal" evidence="10">
    <location>
        <begin position="7"/>
        <end position="74"/>
    </location>
</feature>
<evidence type="ECO:0000256" key="6">
    <source>
        <dbReference type="ARBA" id="ARBA00022695"/>
    </source>
</evidence>
<dbReference type="InterPro" id="IPR003141">
    <property type="entry name" value="Pol/His_phosphatase_N"/>
</dbReference>
<proteinExistence type="predicted"/>
<evidence type="ECO:0000256" key="4">
    <source>
        <dbReference type="ARBA" id="ARBA00022490"/>
    </source>
</evidence>
<dbReference type="InterPro" id="IPR029460">
    <property type="entry name" value="DNAPol_HHH"/>
</dbReference>
<dbReference type="SMART" id="SM00481">
    <property type="entry name" value="POLIIIAc"/>
    <property type="match status" value="1"/>
</dbReference>